<feature type="domain" description="SseB protein N-terminal" evidence="2">
    <location>
        <begin position="14"/>
        <end position="122"/>
    </location>
</feature>
<keyword evidence="4" id="KW-1185">Reference proteome</keyword>
<dbReference type="Pfam" id="PF07179">
    <property type="entry name" value="SseB"/>
    <property type="match status" value="1"/>
</dbReference>
<reference evidence="3 4" key="1">
    <citation type="submission" date="2014-10" db="EMBL/GenBank/DDBJ databases">
        <title>Genome sequence of Ponticoccus sp. strain UMTAT08 isolated from clonal culture of toxic dinoflagellate Alexandrium tamiyavanichii.</title>
        <authorList>
            <person name="Gan H.Y."/>
            <person name="Muhd D.-D."/>
            <person name="Mohd Noor M.E."/>
            <person name="Yeong Y.S."/>
            <person name="Usup G."/>
        </authorList>
    </citation>
    <scope>NUCLEOTIDE SEQUENCE [LARGE SCALE GENOMIC DNA]</scope>
    <source>
        <strain evidence="3 4">UMTAT08</strain>
    </source>
</reference>
<dbReference type="RefSeq" id="WP_043142549.1">
    <property type="nucleotide sequence ID" value="NZ_JSUQ01000010.1"/>
</dbReference>
<dbReference type="STRING" id="561184.SAMN05216376_10811"/>
<name>A0A0B3RXH3_9RHOB</name>
<evidence type="ECO:0000313" key="3">
    <source>
        <dbReference type="EMBL" id="KHQ52802.1"/>
    </source>
</evidence>
<sequence length="264" mass="28101">MSDETLTELDRAHAAMEAAPEDDALRLRYYDRLATTELYLMLTAEPQGQEISPEVFELGDARFVLGFDREERLAGFAGRAVPYAALSGRALASMLAGQGIGLALNLEVAPSQYLLPPEALAWLAETLGHGPQQAEARPAEFRAPRVPEALVTALDARLAFGAGLARKAYLAEVIYDDGSRGHLLGITGAVAGAEAALAGAINEALVFSGLEAGALDVTFLSDSDRLTADLARVALRFDLPEPQAPERVERLAPGTDPDKPPILR</sequence>
<feature type="region of interest" description="Disordered" evidence="1">
    <location>
        <begin position="244"/>
        <end position="264"/>
    </location>
</feature>
<organism evidence="3 4">
    <name type="scientific">Mameliella alba</name>
    <dbReference type="NCBI Taxonomy" id="561184"/>
    <lineage>
        <taxon>Bacteria</taxon>
        <taxon>Pseudomonadati</taxon>
        <taxon>Pseudomonadota</taxon>
        <taxon>Alphaproteobacteria</taxon>
        <taxon>Rhodobacterales</taxon>
        <taxon>Roseobacteraceae</taxon>
        <taxon>Mameliella</taxon>
    </lineage>
</organism>
<dbReference type="Proteomes" id="UP000030960">
    <property type="component" value="Unassembled WGS sequence"/>
</dbReference>
<comment type="caution">
    <text evidence="3">The sequence shown here is derived from an EMBL/GenBank/DDBJ whole genome shotgun (WGS) entry which is preliminary data.</text>
</comment>
<dbReference type="OrthoDB" id="7831317at2"/>
<evidence type="ECO:0000259" key="2">
    <source>
        <dbReference type="Pfam" id="PF07179"/>
    </source>
</evidence>
<dbReference type="PATRIC" id="fig|1515334.3.peg.2857"/>
<evidence type="ECO:0000256" key="1">
    <source>
        <dbReference type="SAM" id="MobiDB-lite"/>
    </source>
</evidence>
<accession>A0A0B3RXH3</accession>
<gene>
    <name evidence="3" type="ORF">OA50_02839</name>
</gene>
<proteinExistence type="predicted"/>
<dbReference type="InterPro" id="IPR009839">
    <property type="entry name" value="SseB_N"/>
</dbReference>
<evidence type="ECO:0000313" key="4">
    <source>
        <dbReference type="Proteomes" id="UP000030960"/>
    </source>
</evidence>
<protein>
    <recommendedName>
        <fullName evidence="2">SseB protein N-terminal domain-containing protein</fullName>
    </recommendedName>
</protein>
<dbReference type="EMBL" id="JSUQ01000010">
    <property type="protein sequence ID" value="KHQ52802.1"/>
    <property type="molecule type" value="Genomic_DNA"/>
</dbReference>
<dbReference type="AlphaFoldDB" id="A0A0B3RXH3"/>